<dbReference type="InterPro" id="IPR004304">
    <property type="entry name" value="FmdA_AmdA"/>
</dbReference>
<dbReference type="HOGENOM" id="CLU_032013_0_1_5"/>
<dbReference type="KEGG" id="rlg:Rleg_0022"/>
<accession>C6AYB0</accession>
<sequence length="459" mass="49220" precursor="true">MNSRIDYRKTSAAVSRNFNGFQEPLQKISKWAAVPRIPAHCVRSKFACAAPAVAMFLVGSGAFADTSDVKGPRPVIVAKSGEHCKDDPNCFNRVHYAVKPVARVKPGQKFILETRDGLDSDLDFSSTAEDVAAVDLNRCHPLTGPVYIEGAKKGDSIAVTVVDIEPDEFGTTTVVPGFGFLRDLFTDPYIVHWDLNRLEARSKDMPGISVPNNSFMGTIGVLPDKEELQKWLKREQELADAGGAVLTPQPVEALPADLCGVDGTAKSECLRTVPPRENGGNVDARETIVGTTILLPCFIDGCGLFAGDVHFAMGGGEVAGTAIETGGRVTLEAQVRPGGAKLQTTMHFEGGSQLKQLAPSSFYAISGLPVKSEGELPVFETYLGGEKIAPLANLSEDLTLAARNATLNMIDFLVKTKGLTREQAYVLTSVAVDLNIAQVVDYPNVGVTAILNRDVFKEQ</sequence>
<dbReference type="Gene3D" id="3.10.28.20">
    <property type="entry name" value="Acetamidase/Formamidase-like domains"/>
    <property type="match status" value="1"/>
</dbReference>
<organism evidence="1 2">
    <name type="scientific">Rhizobium leguminosarum bv. trifolii (strain WSM1325)</name>
    <dbReference type="NCBI Taxonomy" id="395491"/>
    <lineage>
        <taxon>Bacteria</taxon>
        <taxon>Pseudomonadati</taxon>
        <taxon>Pseudomonadota</taxon>
        <taxon>Alphaproteobacteria</taxon>
        <taxon>Hyphomicrobiales</taxon>
        <taxon>Rhizobiaceae</taxon>
        <taxon>Rhizobium/Agrobacterium group</taxon>
        <taxon>Rhizobium</taxon>
    </lineage>
</organism>
<evidence type="ECO:0000313" key="1">
    <source>
        <dbReference type="EMBL" id="ACS54334.1"/>
    </source>
</evidence>
<dbReference type="EMBL" id="CP001622">
    <property type="protein sequence ID" value="ACS54334.1"/>
    <property type="molecule type" value="Genomic_DNA"/>
</dbReference>
<protein>
    <submittedName>
        <fullName evidence="1">Formamidase</fullName>
        <ecNumber evidence="1">3.5.1.49</ecNumber>
    </submittedName>
</protein>
<gene>
    <name evidence="1" type="ordered locus">Rleg_0022</name>
</gene>
<dbReference type="GO" id="GO:0004328">
    <property type="term" value="F:formamidase activity"/>
    <property type="evidence" value="ECO:0007669"/>
    <property type="project" value="UniProtKB-EC"/>
</dbReference>
<proteinExistence type="predicted"/>
<dbReference type="PANTHER" id="PTHR31891:SF1">
    <property type="entry name" value="FORMAMIDASE C869.04-RELATED"/>
    <property type="match status" value="1"/>
</dbReference>
<dbReference type="PANTHER" id="PTHR31891">
    <property type="entry name" value="FORMAMIDASE C869.04-RELATED"/>
    <property type="match status" value="1"/>
</dbReference>
<evidence type="ECO:0000313" key="2">
    <source>
        <dbReference type="Proteomes" id="UP000002256"/>
    </source>
</evidence>
<dbReference type="EC" id="3.5.1.49" evidence="1"/>
<dbReference type="AlphaFoldDB" id="C6AYB0"/>
<dbReference type="Gene3D" id="2.60.120.580">
    <property type="entry name" value="Acetamidase/Formamidase-like domains"/>
    <property type="match status" value="2"/>
</dbReference>
<dbReference type="Pfam" id="PF03069">
    <property type="entry name" value="FmdA_AmdA"/>
    <property type="match status" value="1"/>
</dbReference>
<dbReference type="OrthoDB" id="9785236at2"/>
<keyword evidence="1" id="KW-0378">Hydrolase</keyword>
<dbReference type="Proteomes" id="UP000002256">
    <property type="component" value="Chromosome"/>
</dbReference>
<name>C6AYB0_RHILS</name>
<dbReference type="SUPFAM" id="SSF141130">
    <property type="entry name" value="Acetamidase/Formamidase-like"/>
    <property type="match status" value="1"/>
</dbReference>
<reference evidence="1 2" key="1">
    <citation type="journal article" date="2010" name="Stand. Genomic Sci.">
        <title>Complete genome sequence of Rhizobium leguminosarum bv. trifolii strain WSM1325, an effective microsymbiont of annual Mediterranean clovers.</title>
        <authorList>
            <person name="Reeve W."/>
            <person name="O'Hara G."/>
            <person name="Chain P."/>
            <person name="Ardley J."/>
            <person name="Brau L."/>
            <person name="Nandesena K."/>
            <person name="Tiwari R."/>
            <person name="Copeland A."/>
            <person name="Nolan M."/>
            <person name="Han C."/>
            <person name="Brettin T."/>
            <person name="Land M."/>
            <person name="Ovchinikova G."/>
            <person name="Ivanova N."/>
            <person name="Mavromatis K."/>
            <person name="Markowitz V."/>
            <person name="Kyrpides N."/>
            <person name="Melino V."/>
            <person name="Denton M."/>
            <person name="Yates R."/>
            <person name="Howieson J."/>
        </authorList>
    </citation>
    <scope>NUCLEOTIDE SEQUENCE [LARGE SCALE GENOMIC DNA]</scope>
    <source>
        <strain evidence="1 2">WSM1325</strain>
    </source>
</reference>